<comment type="caution">
    <text evidence="1">The sequence shown here is derived from an EMBL/GenBank/DDBJ whole genome shotgun (WGS) entry which is preliminary data.</text>
</comment>
<accession>A0A419PJF3</accession>
<reference evidence="1 2" key="2">
    <citation type="journal article" date="2021" name="Genomics">
        <title>High-quality reference genome for Clonorchis sinensis.</title>
        <authorList>
            <person name="Young N.D."/>
            <person name="Stroehlein A.J."/>
            <person name="Kinkar L."/>
            <person name="Wang T."/>
            <person name="Sohn W.M."/>
            <person name="Chang B.C.H."/>
            <person name="Kaur P."/>
            <person name="Weisz D."/>
            <person name="Dudchenko O."/>
            <person name="Aiden E.L."/>
            <person name="Korhonen P.K."/>
            <person name="Gasser R.B."/>
        </authorList>
    </citation>
    <scope>NUCLEOTIDE SEQUENCE [LARGE SCALE GENOMIC DNA]</scope>
    <source>
        <strain evidence="1">Cs-k2</strain>
    </source>
</reference>
<dbReference type="Proteomes" id="UP000286415">
    <property type="component" value="Unassembled WGS sequence"/>
</dbReference>
<dbReference type="EMBL" id="NIRI02000056">
    <property type="protein sequence ID" value="KAG5442613.1"/>
    <property type="molecule type" value="Genomic_DNA"/>
</dbReference>
<keyword evidence="2" id="KW-1185">Reference proteome</keyword>
<proteinExistence type="predicted"/>
<name>A0A419PJF3_CLOSI</name>
<reference evidence="1 2" key="1">
    <citation type="journal article" date="2018" name="Biotechnol. Adv.">
        <title>Improved genomic resources and new bioinformatic workflow for the carcinogenic parasite Clonorchis sinensis: Biotechnological implications.</title>
        <authorList>
            <person name="Wang D."/>
            <person name="Korhonen P.K."/>
            <person name="Gasser R.B."/>
            <person name="Young N.D."/>
        </authorList>
    </citation>
    <scope>NUCLEOTIDE SEQUENCE [LARGE SCALE GENOMIC DNA]</scope>
    <source>
        <strain evidence="1">Cs-k2</strain>
    </source>
</reference>
<sequence>WGDFGFAKLTYLDAYRLQLDERMNYSTAISERTRAVEQMRRNVLNIQKFLRQHGLM</sequence>
<gene>
    <name evidence="1" type="ORF">CSKR_106140</name>
</gene>
<dbReference type="AlphaFoldDB" id="A0A419PJF3"/>
<evidence type="ECO:0000313" key="2">
    <source>
        <dbReference type="Proteomes" id="UP000286415"/>
    </source>
</evidence>
<feature type="non-terminal residue" evidence="1">
    <location>
        <position position="1"/>
    </location>
</feature>
<dbReference type="InParanoid" id="A0A419PJF3"/>
<organism evidence="1 2">
    <name type="scientific">Clonorchis sinensis</name>
    <name type="common">Chinese liver fluke</name>
    <dbReference type="NCBI Taxonomy" id="79923"/>
    <lineage>
        <taxon>Eukaryota</taxon>
        <taxon>Metazoa</taxon>
        <taxon>Spiralia</taxon>
        <taxon>Lophotrochozoa</taxon>
        <taxon>Platyhelminthes</taxon>
        <taxon>Trematoda</taxon>
        <taxon>Digenea</taxon>
        <taxon>Opisthorchiida</taxon>
        <taxon>Opisthorchiata</taxon>
        <taxon>Opisthorchiidae</taxon>
        <taxon>Clonorchis</taxon>
    </lineage>
</organism>
<protein>
    <submittedName>
        <fullName evidence="1">Uncharacterized protein</fullName>
    </submittedName>
</protein>
<feature type="non-terminal residue" evidence="1">
    <location>
        <position position="56"/>
    </location>
</feature>
<evidence type="ECO:0000313" key="1">
    <source>
        <dbReference type="EMBL" id="KAG5442613.1"/>
    </source>
</evidence>